<dbReference type="AlphaFoldDB" id="A0A0D0KPP7"/>
<organism evidence="1 2">
    <name type="scientific">Agrobacterium tumefaciens</name>
    <dbReference type="NCBI Taxonomy" id="358"/>
    <lineage>
        <taxon>Bacteria</taxon>
        <taxon>Pseudomonadati</taxon>
        <taxon>Pseudomonadota</taxon>
        <taxon>Alphaproteobacteria</taxon>
        <taxon>Hyphomicrobiales</taxon>
        <taxon>Rhizobiaceae</taxon>
        <taxon>Rhizobium/Agrobacterium group</taxon>
        <taxon>Agrobacterium</taxon>
        <taxon>Agrobacterium tumefaciens complex</taxon>
    </lineage>
</organism>
<gene>
    <name evidence="1" type="ORF">RU07_17610</name>
</gene>
<dbReference type="SUPFAM" id="SSF56024">
    <property type="entry name" value="Phospholipase D/nuclease"/>
    <property type="match status" value="1"/>
</dbReference>
<name>A0A0D0KPP7_AGRTU</name>
<proteinExistence type="predicted"/>
<dbReference type="Proteomes" id="UP000035017">
    <property type="component" value="Unassembled WGS sequence"/>
</dbReference>
<accession>A0A0D0KPP7</accession>
<sequence>MANENDAHGVFAELEDVIRTVPDIYFSWGAPEHFEWLGRARAILSHRLVDKEIEARVLTPQALSNQSSSTARGQILVLLQNARHQLRMATVGPIGVAVGKGMSFEYFDHLRRLIEQAQSDLFFVDPYLDADFVSKYLPFTRPGVTIRLLARERIKTLTPAVKAFVAQHGNSIEVRIGSGFHDRYLFVDQRNGIASGASFKDGGFKTPTVLLELSDTLSSVMDIYEKLWGESPITS</sequence>
<evidence type="ECO:0000313" key="1">
    <source>
        <dbReference type="EMBL" id="KIQ00004.1"/>
    </source>
</evidence>
<dbReference type="EMBL" id="JXQV01000022">
    <property type="protein sequence ID" value="KIQ00004.1"/>
    <property type="molecule type" value="Genomic_DNA"/>
</dbReference>
<comment type="caution">
    <text evidence="1">The sequence shown here is derived from an EMBL/GenBank/DDBJ whole genome shotgun (WGS) entry which is preliminary data.</text>
</comment>
<dbReference type="OrthoDB" id="8449344at2"/>
<protein>
    <submittedName>
        <fullName evidence="1">Uncharacterized protein</fullName>
    </submittedName>
</protein>
<reference evidence="1 2" key="1">
    <citation type="submission" date="2014-12" db="EMBL/GenBank/DDBJ databases">
        <title>16Stimator: statistical estimation of ribosomal gene copy numbers from draft genome assemblies.</title>
        <authorList>
            <person name="Perisin M.A."/>
            <person name="Vetter M."/>
            <person name="Gilbert J.A."/>
            <person name="Bergelson J."/>
        </authorList>
    </citation>
    <scope>NUCLEOTIDE SEQUENCE [LARGE SCALE GENOMIC DNA]</scope>
    <source>
        <strain evidence="1 2">MEJ076</strain>
    </source>
</reference>
<evidence type="ECO:0000313" key="2">
    <source>
        <dbReference type="Proteomes" id="UP000035017"/>
    </source>
</evidence>